<evidence type="ECO:0000256" key="12">
    <source>
        <dbReference type="SAM" id="Phobius"/>
    </source>
</evidence>
<dbReference type="GO" id="GO:0015031">
    <property type="term" value="P:protein transport"/>
    <property type="evidence" value="ECO:0007669"/>
    <property type="project" value="UniProtKB-KW"/>
</dbReference>
<dbReference type="eggNOG" id="ENOG502QRVH">
    <property type="taxonomic scope" value="Eukaryota"/>
</dbReference>
<keyword evidence="14" id="KW-1185">Reference proteome</keyword>
<dbReference type="PANTHER" id="PTHR35329:SF2">
    <property type="entry name" value="CHITIN SYNTHASE EXPORT CHAPERONE"/>
    <property type="match status" value="1"/>
</dbReference>
<dbReference type="GO" id="GO:0006457">
    <property type="term" value="P:protein folding"/>
    <property type="evidence" value="ECO:0007669"/>
    <property type="project" value="TreeGrafter"/>
</dbReference>
<keyword evidence="11" id="KW-0961">Cell wall biogenesis/degradation</keyword>
<evidence type="ECO:0000256" key="6">
    <source>
        <dbReference type="ARBA" id="ARBA00022692"/>
    </source>
</evidence>
<evidence type="ECO:0000313" key="13">
    <source>
        <dbReference type="EMBL" id="EIE76595.1"/>
    </source>
</evidence>
<reference evidence="13 14" key="1">
    <citation type="journal article" date="2009" name="PLoS Genet.">
        <title>Genomic analysis of the basal lineage fungus Rhizopus oryzae reveals a whole-genome duplication.</title>
        <authorList>
            <person name="Ma L.-J."/>
            <person name="Ibrahim A.S."/>
            <person name="Skory C."/>
            <person name="Grabherr M.G."/>
            <person name="Burger G."/>
            <person name="Butler M."/>
            <person name="Elias M."/>
            <person name="Idnurm A."/>
            <person name="Lang B.F."/>
            <person name="Sone T."/>
            <person name="Abe A."/>
            <person name="Calvo S.E."/>
            <person name="Corrochano L.M."/>
            <person name="Engels R."/>
            <person name="Fu J."/>
            <person name="Hansberg W."/>
            <person name="Kim J.-M."/>
            <person name="Kodira C.D."/>
            <person name="Koehrsen M.J."/>
            <person name="Liu B."/>
            <person name="Miranda-Saavedra D."/>
            <person name="O'Leary S."/>
            <person name="Ortiz-Castellanos L."/>
            <person name="Poulter R."/>
            <person name="Rodriguez-Romero J."/>
            <person name="Ruiz-Herrera J."/>
            <person name="Shen Y.-Q."/>
            <person name="Zeng Q."/>
            <person name="Galagan J."/>
            <person name="Birren B.W."/>
            <person name="Cuomo C.A."/>
            <person name="Wickes B.L."/>
        </authorList>
    </citation>
    <scope>NUCLEOTIDE SEQUENCE [LARGE SCALE GENOMIC DNA]</scope>
    <source>
        <strain evidence="14">RA 99-880 / ATCC MYA-4621 / FGSC 9543 / NRRL 43880</strain>
    </source>
</reference>
<dbReference type="GO" id="GO:0051082">
    <property type="term" value="F:unfolded protein binding"/>
    <property type="evidence" value="ECO:0007669"/>
    <property type="project" value="TreeGrafter"/>
</dbReference>
<comment type="subcellular location">
    <subcellularLocation>
        <location evidence="1">Endomembrane system</location>
        <topology evidence="1">Multi-pass membrane protein</topology>
    </subcellularLocation>
    <subcellularLocation>
        <location evidence="2">Endoplasmic reticulum membrane</location>
    </subcellularLocation>
</comment>
<keyword evidence="5" id="KW-0813">Transport</keyword>
<feature type="transmembrane region" description="Helical" evidence="12">
    <location>
        <begin position="125"/>
        <end position="147"/>
    </location>
</feature>
<dbReference type="GeneID" id="93608271"/>
<feature type="transmembrane region" description="Helical" evidence="12">
    <location>
        <begin position="159"/>
        <end position="184"/>
    </location>
</feature>
<evidence type="ECO:0000256" key="4">
    <source>
        <dbReference type="ARBA" id="ARBA00018354"/>
    </source>
</evidence>
<sequence length="277" mass="31798">MGKFNGIEAMCYSRNVEIGGLIIFQPATLIMNIVALCMTSVMVYHVKTKYTAVGRKEIAMFLQLYLVTVFLEMLLLSNIIPTASILYPYFTAAHLGLITATCWCLLLNGFIGFQFIEDGTKISLWIMRISSFIVFLLVWIISILTFLNISPFSTATASMIWTIYYILNGIMIFTYTVSQIILVVYTLEDRWPLGDIAFGVLFFVSGLVTMYVFSVTICEEVKHYLDGMFFGTMFNLLSVMMIYKYWDSITKEDLEFSIDAKQRTWELETLLVNEKEK</sequence>
<evidence type="ECO:0000256" key="1">
    <source>
        <dbReference type="ARBA" id="ARBA00004127"/>
    </source>
</evidence>
<proteinExistence type="inferred from homology"/>
<keyword evidence="9 12" id="KW-1133">Transmembrane helix</keyword>
<evidence type="ECO:0000256" key="10">
    <source>
        <dbReference type="ARBA" id="ARBA00023136"/>
    </source>
</evidence>
<evidence type="ECO:0000256" key="11">
    <source>
        <dbReference type="ARBA" id="ARBA00023316"/>
    </source>
</evidence>
<dbReference type="Proteomes" id="UP000009138">
    <property type="component" value="Unassembled WGS sequence"/>
</dbReference>
<dbReference type="STRING" id="246409.I1BK65"/>
<feature type="transmembrane region" description="Helical" evidence="12">
    <location>
        <begin position="58"/>
        <end position="80"/>
    </location>
</feature>
<feature type="transmembrane region" description="Helical" evidence="12">
    <location>
        <begin position="196"/>
        <end position="217"/>
    </location>
</feature>
<dbReference type="InParanoid" id="I1BK65"/>
<evidence type="ECO:0000256" key="3">
    <source>
        <dbReference type="ARBA" id="ARBA00009274"/>
    </source>
</evidence>
<accession>I1BK65</accession>
<organism evidence="13 14">
    <name type="scientific">Rhizopus delemar (strain RA 99-880 / ATCC MYA-4621 / FGSC 9543 / NRRL 43880)</name>
    <name type="common">Mucormycosis agent</name>
    <name type="synonym">Rhizopus arrhizus var. delemar</name>
    <dbReference type="NCBI Taxonomy" id="246409"/>
    <lineage>
        <taxon>Eukaryota</taxon>
        <taxon>Fungi</taxon>
        <taxon>Fungi incertae sedis</taxon>
        <taxon>Mucoromycota</taxon>
        <taxon>Mucoromycotina</taxon>
        <taxon>Mucoromycetes</taxon>
        <taxon>Mucorales</taxon>
        <taxon>Mucorineae</taxon>
        <taxon>Rhizopodaceae</taxon>
        <taxon>Rhizopus</taxon>
    </lineage>
</organism>
<evidence type="ECO:0000256" key="8">
    <source>
        <dbReference type="ARBA" id="ARBA00022927"/>
    </source>
</evidence>
<evidence type="ECO:0000256" key="9">
    <source>
        <dbReference type="ARBA" id="ARBA00022989"/>
    </source>
</evidence>
<dbReference type="VEuPathDB" id="FungiDB:RO3G_01299"/>
<dbReference type="EMBL" id="CH476732">
    <property type="protein sequence ID" value="EIE76595.1"/>
    <property type="molecule type" value="Genomic_DNA"/>
</dbReference>
<evidence type="ECO:0000256" key="5">
    <source>
        <dbReference type="ARBA" id="ARBA00022448"/>
    </source>
</evidence>
<dbReference type="RefSeq" id="XP_067511991.1">
    <property type="nucleotide sequence ID" value="XM_067655890.1"/>
</dbReference>
<dbReference type="PANTHER" id="PTHR35329">
    <property type="entry name" value="CHITIN SYNTHASE EXPORT CHAPERONE"/>
    <property type="match status" value="1"/>
</dbReference>
<keyword evidence="7" id="KW-0256">Endoplasmic reticulum</keyword>
<feature type="transmembrane region" description="Helical" evidence="12">
    <location>
        <begin position="86"/>
        <end position="113"/>
    </location>
</feature>
<dbReference type="OrthoDB" id="2189463at2759"/>
<dbReference type="GO" id="GO:0005789">
    <property type="term" value="C:endoplasmic reticulum membrane"/>
    <property type="evidence" value="ECO:0007669"/>
    <property type="project" value="UniProtKB-SubCell"/>
</dbReference>
<feature type="transmembrane region" description="Helical" evidence="12">
    <location>
        <begin position="22"/>
        <end position="46"/>
    </location>
</feature>
<dbReference type="InterPro" id="IPR022057">
    <property type="entry name" value="Chs7"/>
</dbReference>
<dbReference type="AlphaFoldDB" id="I1BK65"/>
<dbReference type="Pfam" id="PF12271">
    <property type="entry name" value="Chs7"/>
    <property type="match status" value="1"/>
</dbReference>
<comment type="similarity">
    <text evidence="3">Belongs to the CHS7 family.</text>
</comment>
<keyword evidence="6 12" id="KW-0812">Transmembrane</keyword>
<evidence type="ECO:0000256" key="2">
    <source>
        <dbReference type="ARBA" id="ARBA00004586"/>
    </source>
</evidence>
<keyword evidence="10 12" id="KW-0472">Membrane</keyword>
<gene>
    <name evidence="13" type="ORF">RO3G_01299</name>
</gene>
<dbReference type="OMA" id="YTLDDRW"/>
<evidence type="ECO:0000256" key="7">
    <source>
        <dbReference type="ARBA" id="ARBA00022824"/>
    </source>
</evidence>
<dbReference type="GO" id="GO:0071555">
    <property type="term" value="P:cell wall organization"/>
    <property type="evidence" value="ECO:0007669"/>
    <property type="project" value="UniProtKB-KW"/>
</dbReference>
<feature type="transmembrane region" description="Helical" evidence="12">
    <location>
        <begin position="223"/>
        <end position="243"/>
    </location>
</feature>
<name>I1BK65_RHIO9</name>
<protein>
    <recommendedName>
        <fullName evidence="4">Chitin synthase export chaperone</fullName>
    </recommendedName>
</protein>
<keyword evidence="8" id="KW-0653">Protein transport</keyword>
<evidence type="ECO:0000313" key="14">
    <source>
        <dbReference type="Proteomes" id="UP000009138"/>
    </source>
</evidence>